<keyword evidence="4" id="KW-0132">Cell division</keyword>
<feature type="transmembrane region" description="Helical" evidence="21">
    <location>
        <begin position="120"/>
        <end position="139"/>
    </location>
</feature>
<keyword evidence="12" id="KW-0131">Cell cycle</keyword>
<keyword evidence="5" id="KW-0328">Glycosyltransferase</keyword>
<feature type="transmembrane region" description="Helical" evidence="21">
    <location>
        <begin position="213"/>
        <end position="232"/>
    </location>
</feature>
<dbReference type="GO" id="GO:0009252">
    <property type="term" value="P:peptidoglycan biosynthetic process"/>
    <property type="evidence" value="ECO:0007669"/>
    <property type="project" value="UniProtKB-KW"/>
</dbReference>
<evidence type="ECO:0000256" key="5">
    <source>
        <dbReference type="ARBA" id="ARBA00022676"/>
    </source>
</evidence>
<proteinExistence type="inferred from homology"/>
<comment type="similarity">
    <text evidence="16">Belongs to the SEDS family. FtsW subfamily.</text>
</comment>
<evidence type="ECO:0000256" key="3">
    <source>
        <dbReference type="ARBA" id="ARBA00022475"/>
    </source>
</evidence>
<dbReference type="GO" id="GO:0005886">
    <property type="term" value="C:plasma membrane"/>
    <property type="evidence" value="ECO:0007669"/>
    <property type="project" value="UniProtKB-SubCell"/>
</dbReference>
<dbReference type="PANTHER" id="PTHR30474:SF2">
    <property type="entry name" value="PEPTIDOGLYCAN GLYCOSYLTRANSFERASE FTSW-RELATED"/>
    <property type="match status" value="1"/>
</dbReference>
<dbReference type="InterPro" id="IPR001182">
    <property type="entry name" value="FtsW/RodA"/>
</dbReference>
<dbReference type="GO" id="GO:0008955">
    <property type="term" value="F:peptidoglycan glycosyltransferase activity"/>
    <property type="evidence" value="ECO:0007669"/>
    <property type="project" value="UniProtKB-EC"/>
</dbReference>
<evidence type="ECO:0000256" key="7">
    <source>
        <dbReference type="ARBA" id="ARBA00022692"/>
    </source>
</evidence>
<feature type="transmembrane region" description="Helical" evidence="21">
    <location>
        <begin position="151"/>
        <end position="171"/>
    </location>
</feature>
<dbReference type="NCBIfam" id="TIGR02614">
    <property type="entry name" value="ftsW"/>
    <property type="match status" value="1"/>
</dbReference>
<evidence type="ECO:0000256" key="13">
    <source>
        <dbReference type="ARBA" id="ARBA00023316"/>
    </source>
</evidence>
<dbReference type="InterPro" id="IPR018365">
    <property type="entry name" value="Cell_cycle_FtsW-rel_CS"/>
</dbReference>
<organism evidence="22">
    <name type="scientific">Desulfacinum infernum</name>
    <dbReference type="NCBI Taxonomy" id="35837"/>
    <lineage>
        <taxon>Bacteria</taxon>
        <taxon>Pseudomonadati</taxon>
        <taxon>Thermodesulfobacteriota</taxon>
        <taxon>Syntrophobacteria</taxon>
        <taxon>Syntrophobacterales</taxon>
        <taxon>Syntrophobacteraceae</taxon>
        <taxon>Desulfacinum</taxon>
    </lineage>
</organism>
<dbReference type="InterPro" id="IPR013437">
    <property type="entry name" value="FtsW"/>
</dbReference>
<feature type="transmembrane region" description="Helical" evidence="21">
    <location>
        <begin position="346"/>
        <end position="366"/>
    </location>
</feature>
<evidence type="ECO:0000313" key="22">
    <source>
        <dbReference type="EMBL" id="HFK95851.1"/>
    </source>
</evidence>
<comment type="caution">
    <text evidence="22">The sequence shown here is derived from an EMBL/GenBank/DDBJ whole genome shotgun (WGS) entry which is preliminary data.</text>
</comment>
<comment type="catalytic activity">
    <reaction evidence="20">
        <text>[GlcNAc-(1-&gt;4)-Mur2Ac(oyl-L-Ala-gamma-D-Glu-L-Lys-D-Ala-D-Ala)](n)-di-trans,octa-cis-undecaprenyl diphosphate + beta-D-GlcNAc-(1-&gt;4)-Mur2Ac(oyl-L-Ala-gamma-D-Glu-L-Lys-D-Ala-D-Ala)-di-trans,octa-cis-undecaprenyl diphosphate = [GlcNAc-(1-&gt;4)-Mur2Ac(oyl-L-Ala-gamma-D-Glu-L-Lys-D-Ala-D-Ala)](n+1)-di-trans,octa-cis-undecaprenyl diphosphate + di-trans,octa-cis-undecaprenyl diphosphate + H(+)</text>
        <dbReference type="Rhea" id="RHEA:23708"/>
        <dbReference type="Rhea" id="RHEA-COMP:9602"/>
        <dbReference type="Rhea" id="RHEA-COMP:9603"/>
        <dbReference type="ChEBI" id="CHEBI:15378"/>
        <dbReference type="ChEBI" id="CHEBI:58405"/>
        <dbReference type="ChEBI" id="CHEBI:60033"/>
        <dbReference type="ChEBI" id="CHEBI:78435"/>
        <dbReference type="EC" id="2.4.99.28"/>
    </reaction>
</comment>
<keyword evidence="13" id="KW-0961">Cell wall biogenesis/degradation</keyword>
<evidence type="ECO:0000256" key="18">
    <source>
        <dbReference type="ARBA" id="ARBA00041418"/>
    </source>
</evidence>
<evidence type="ECO:0000256" key="20">
    <source>
        <dbReference type="ARBA" id="ARBA00049902"/>
    </source>
</evidence>
<evidence type="ECO:0000256" key="21">
    <source>
        <dbReference type="SAM" id="Phobius"/>
    </source>
</evidence>
<gene>
    <name evidence="22" type="primary">ftsW</name>
    <name evidence="22" type="ORF">ENS06_00835</name>
</gene>
<keyword evidence="10 21" id="KW-1133">Transmembrane helix</keyword>
<dbReference type="EMBL" id="DSTK01000005">
    <property type="protein sequence ID" value="HFK95851.1"/>
    <property type="molecule type" value="Genomic_DNA"/>
</dbReference>
<accession>A0A831ZIM4</accession>
<evidence type="ECO:0000256" key="4">
    <source>
        <dbReference type="ARBA" id="ARBA00022618"/>
    </source>
</evidence>
<feature type="transmembrane region" description="Helical" evidence="21">
    <location>
        <begin position="378"/>
        <end position="403"/>
    </location>
</feature>
<dbReference type="PROSITE" id="PS00428">
    <property type="entry name" value="FTSW_RODA_SPOVE"/>
    <property type="match status" value="1"/>
</dbReference>
<evidence type="ECO:0000256" key="15">
    <source>
        <dbReference type="ARBA" id="ARBA00033270"/>
    </source>
</evidence>
<dbReference type="GO" id="GO:0008360">
    <property type="term" value="P:regulation of cell shape"/>
    <property type="evidence" value="ECO:0007669"/>
    <property type="project" value="UniProtKB-KW"/>
</dbReference>
<dbReference type="AlphaFoldDB" id="A0A831ZIM4"/>
<keyword evidence="11 21" id="KW-0472">Membrane</keyword>
<keyword evidence="6" id="KW-0808">Transferase</keyword>
<reference evidence="22" key="1">
    <citation type="journal article" date="2020" name="mSystems">
        <title>Genome- and Community-Level Interaction Insights into Carbon Utilization and Element Cycling Functions of Hydrothermarchaeota in Hydrothermal Sediment.</title>
        <authorList>
            <person name="Zhou Z."/>
            <person name="Liu Y."/>
            <person name="Xu W."/>
            <person name="Pan J."/>
            <person name="Luo Z.H."/>
            <person name="Li M."/>
        </authorList>
    </citation>
    <scope>NUCLEOTIDE SEQUENCE [LARGE SCALE GENOMIC DNA]</scope>
    <source>
        <strain evidence="22">SpSt-456</strain>
    </source>
</reference>
<evidence type="ECO:0000256" key="9">
    <source>
        <dbReference type="ARBA" id="ARBA00022984"/>
    </source>
</evidence>
<dbReference type="GO" id="GO:0032153">
    <property type="term" value="C:cell division site"/>
    <property type="evidence" value="ECO:0007669"/>
    <property type="project" value="TreeGrafter"/>
</dbReference>
<keyword evidence="8" id="KW-0133">Cell shape</keyword>
<dbReference type="GO" id="GO:0051301">
    <property type="term" value="P:cell division"/>
    <property type="evidence" value="ECO:0007669"/>
    <property type="project" value="UniProtKB-KW"/>
</dbReference>
<dbReference type="GO" id="GO:0071555">
    <property type="term" value="P:cell wall organization"/>
    <property type="evidence" value="ECO:0007669"/>
    <property type="project" value="UniProtKB-KW"/>
</dbReference>
<evidence type="ECO:0000256" key="17">
    <source>
        <dbReference type="ARBA" id="ARBA00041185"/>
    </source>
</evidence>
<feature type="transmembrane region" description="Helical" evidence="21">
    <location>
        <begin position="238"/>
        <end position="254"/>
    </location>
</feature>
<keyword evidence="7 21" id="KW-0812">Transmembrane</keyword>
<feature type="transmembrane region" description="Helical" evidence="21">
    <location>
        <begin position="82"/>
        <end position="100"/>
    </location>
</feature>
<dbReference type="EC" id="2.4.99.28" evidence="19"/>
<evidence type="ECO:0000256" key="1">
    <source>
        <dbReference type="ARBA" id="ARBA00004651"/>
    </source>
</evidence>
<evidence type="ECO:0000256" key="6">
    <source>
        <dbReference type="ARBA" id="ARBA00022679"/>
    </source>
</evidence>
<evidence type="ECO:0000256" key="14">
    <source>
        <dbReference type="ARBA" id="ARBA00032370"/>
    </source>
</evidence>
<comment type="pathway">
    <text evidence="2">Cell wall biogenesis; peptidoglycan biosynthesis.</text>
</comment>
<evidence type="ECO:0000256" key="2">
    <source>
        <dbReference type="ARBA" id="ARBA00004752"/>
    </source>
</evidence>
<keyword evidence="9" id="KW-0573">Peptidoglycan synthesis</keyword>
<sequence>MMWCSCPPPALPSISIPTTRREGTIFAPCFSGMPRRPPKAARGVSEVMGVEREEAATGIGPFGPPERAVDEGPGLWSPSGQIWAVVLMLIAFGILMIWSASVSTALRQGGVLSGVPVYPVKQMVFAVAGVGLILFFERFPYRLYMPLSKLILLGMMVALSLVWIPGIGVEINRARRWFGIGSFLLQPSEYAKVGWVIYLSAYLSRKKDRLNRFLSGLLPSLLALVVLCLLLLLEPDFGSCAIITAVSFVLWTAGGVPWRHLFLFVPLAGAGMAALVIHSPYRLARLMAFLDPWTDPLDSGYNLIQSLIAVGSGGLWGKGLGAGQQKLFYLPEPFTDFIVAVMAEELGFVGLLFLTALVMFFFWRGLHVALKAVDDLGGLLALGLTFLIVFQAWFNIGVVLGLFPTKGLTCPFLSYGGSSLTANCIAVGILLNVARRARA</sequence>
<evidence type="ECO:0000256" key="10">
    <source>
        <dbReference type="ARBA" id="ARBA00022989"/>
    </source>
</evidence>
<feature type="transmembrane region" description="Helical" evidence="21">
    <location>
        <begin position="261"/>
        <end position="281"/>
    </location>
</feature>
<evidence type="ECO:0000256" key="12">
    <source>
        <dbReference type="ARBA" id="ARBA00023306"/>
    </source>
</evidence>
<feature type="transmembrane region" description="Helical" evidence="21">
    <location>
        <begin position="415"/>
        <end position="434"/>
    </location>
</feature>
<evidence type="ECO:0000256" key="19">
    <source>
        <dbReference type="ARBA" id="ARBA00044770"/>
    </source>
</evidence>
<name>A0A831ZIM4_9BACT</name>
<keyword evidence="3" id="KW-1003">Cell membrane</keyword>
<protein>
    <recommendedName>
        <fullName evidence="17">Probable peptidoglycan glycosyltransferase FtsW</fullName>
        <ecNumber evidence="19">2.4.99.28</ecNumber>
    </recommendedName>
    <alternativeName>
        <fullName evidence="18">Cell division protein FtsW</fullName>
    </alternativeName>
    <alternativeName>
        <fullName evidence="15">Cell wall polymerase</fullName>
    </alternativeName>
    <alternativeName>
        <fullName evidence="14">Peptidoglycan polymerase</fullName>
    </alternativeName>
</protein>
<evidence type="ECO:0000256" key="16">
    <source>
        <dbReference type="ARBA" id="ARBA00038053"/>
    </source>
</evidence>
<evidence type="ECO:0000256" key="8">
    <source>
        <dbReference type="ARBA" id="ARBA00022960"/>
    </source>
</evidence>
<dbReference type="GO" id="GO:0015648">
    <property type="term" value="F:lipid-linked peptidoglycan transporter activity"/>
    <property type="evidence" value="ECO:0007669"/>
    <property type="project" value="TreeGrafter"/>
</dbReference>
<dbReference type="Pfam" id="PF01098">
    <property type="entry name" value="FTSW_RODA_SPOVE"/>
    <property type="match status" value="1"/>
</dbReference>
<dbReference type="PANTHER" id="PTHR30474">
    <property type="entry name" value="CELL CYCLE PROTEIN"/>
    <property type="match status" value="1"/>
</dbReference>
<comment type="subcellular location">
    <subcellularLocation>
        <location evidence="1">Cell membrane</location>
        <topology evidence="1">Multi-pass membrane protein</topology>
    </subcellularLocation>
</comment>
<evidence type="ECO:0000256" key="11">
    <source>
        <dbReference type="ARBA" id="ARBA00023136"/>
    </source>
</evidence>